<evidence type="ECO:0000313" key="2">
    <source>
        <dbReference type="EMBL" id="GAA3622407.1"/>
    </source>
</evidence>
<organism evidence="2 3">
    <name type="scientific">Microlunatus ginsengisoli</name>
    <dbReference type="NCBI Taxonomy" id="363863"/>
    <lineage>
        <taxon>Bacteria</taxon>
        <taxon>Bacillati</taxon>
        <taxon>Actinomycetota</taxon>
        <taxon>Actinomycetes</taxon>
        <taxon>Propionibacteriales</taxon>
        <taxon>Propionibacteriaceae</taxon>
        <taxon>Microlunatus</taxon>
    </lineage>
</organism>
<name>A0ABP7A124_9ACTN</name>
<protein>
    <recommendedName>
        <fullName evidence="4">PH domain-containing protein</fullName>
    </recommendedName>
</protein>
<keyword evidence="1" id="KW-0812">Transmembrane</keyword>
<accession>A0ABP7A124</accession>
<comment type="caution">
    <text evidence="2">The sequence shown here is derived from an EMBL/GenBank/DDBJ whole genome shotgun (WGS) entry which is preliminary data.</text>
</comment>
<gene>
    <name evidence="2" type="ORF">GCM10022236_25980</name>
</gene>
<evidence type="ECO:0000256" key="1">
    <source>
        <dbReference type="SAM" id="Phobius"/>
    </source>
</evidence>
<keyword evidence="1" id="KW-1133">Transmembrane helix</keyword>
<reference evidence="3" key="1">
    <citation type="journal article" date="2019" name="Int. J. Syst. Evol. Microbiol.">
        <title>The Global Catalogue of Microorganisms (GCM) 10K type strain sequencing project: providing services to taxonomists for standard genome sequencing and annotation.</title>
        <authorList>
            <consortium name="The Broad Institute Genomics Platform"/>
            <consortium name="The Broad Institute Genome Sequencing Center for Infectious Disease"/>
            <person name="Wu L."/>
            <person name="Ma J."/>
        </authorList>
    </citation>
    <scope>NUCLEOTIDE SEQUENCE [LARGE SCALE GENOMIC DNA]</scope>
    <source>
        <strain evidence="3">JCM 16929</strain>
    </source>
</reference>
<feature type="transmembrane region" description="Helical" evidence="1">
    <location>
        <begin position="36"/>
        <end position="56"/>
    </location>
</feature>
<sequence>MAHPLELSYNWRTPAMIATLGAIGCLGVLVRGQAGGWIVAALVVLVLWALFVLVLARRARSYLMVGDDGALVLRHRRALVPVDGDRVRAVRQVVTARTPSYRLLVELPDGRTERYLVPTAWLRDGHVTLFSWLRTYAPHAELDKGSQRMLELLRNRGLIADAS</sequence>
<feature type="transmembrane region" description="Helical" evidence="1">
    <location>
        <begin position="12"/>
        <end position="30"/>
    </location>
</feature>
<evidence type="ECO:0008006" key="4">
    <source>
        <dbReference type="Google" id="ProtNLM"/>
    </source>
</evidence>
<dbReference type="Proteomes" id="UP001501490">
    <property type="component" value="Unassembled WGS sequence"/>
</dbReference>
<dbReference type="EMBL" id="BAABAB010000017">
    <property type="protein sequence ID" value="GAA3622407.1"/>
    <property type="molecule type" value="Genomic_DNA"/>
</dbReference>
<proteinExistence type="predicted"/>
<keyword evidence="1" id="KW-0472">Membrane</keyword>
<keyword evidence="3" id="KW-1185">Reference proteome</keyword>
<dbReference type="RefSeq" id="WP_344805122.1">
    <property type="nucleotide sequence ID" value="NZ_BAABAB010000017.1"/>
</dbReference>
<evidence type="ECO:0000313" key="3">
    <source>
        <dbReference type="Proteomes" id="UP001501490"/>
    </source>
</evidence>